<keyword evidence="6" id="KW-0143">Chaperone</keyword>
<keyword evidence="3 9" id="KW-0812">Transmembrane</keyword>
<dbReference type="Gene3D" id="1.25.40.10">
    <property type="entry name" value="Tetratricopeptide repeat domain"/>
    <property type="match status" value="1"/>
</dbReference>
<evidence type="ECO:0000256" key="7">
    <source>
        <dbReference type="ARBA" id="ARBA00024197"/>
    </source>
</evidence>
<dbReference type="PANTHER" id="PTHR38035">
    <property type="entry name" value="UPF0070 PROTEIN YFGM"/>
    <property type="match status" value="1"/>
</dbReference>
<reference evidence="11 12" key="1">
    <citation type="journal article" date="2014" name="Genome Announc.">
        <title>Draft Genome Sequence of Advenella kashmirensis Strain W13003, a Polycyclic Aromatic Hydrocarbon-Degrading Bacterium.</title>
        <authorList>
            <person name="Wang X."/>
            <person name="Jin D."/>
            <person name="Zhou L."/>
            <person name="Wu L."/>
            <person name="An W."/>
            <person name="Zhao L."/>
        </authorList>
    </citation>
    <scope>NUCLEOTIDE SEQUENCE [LARGE SCALE GENOMIC DNA]</scope>
    <source>
        <strain evidence="11 12">W13003</strain>
    </source>
</reference>
<keyword evidence="4 9" id="KW-1133">Transmembrane helix</keyword>
<dbReference type="EMBL" id="AYXT01000010">
    <property type="protein sequence ID" value="ETF02166.1"/>
    <property type="molecule type" value="Genomic_DNA"/>
</dbReference>
<name>V8QQC8_9BURK</name>
<dbReference type="RefSeq" id="WP_024006090.1">
    <property type="nucleotide sequence ID" value="NZ_KI650980.1"/>
</dbReference>
<comment type="caution">
    <text evidence="11">The sequence shown here is derived from an EMBL/GenBank/DDBJ whole genome shotgun (WGS) entry which is preliminary data.</text>
</comment>
<sequence>MAFDLEEQEKIDTLKAWWDRFGSMILTAIIVVMLGILGWYGWNWYQSSQVKQALGYYEIVQTSAISSDADGEARLGQAAAELKKEYGDTAYAARGALLAADFYIRGRNYEKAAEELNWLAARGSDFPELVPVAKLRLASVYADQKKFDEALAQLNNPPEPFKALYDDRKGDVLVAQGKKAEAVAAWKAALGDQQLPPAFVNTIQLKISALGGE</sequence>
<evidence type="ECO:0000256" key="4">
    <source>
        <dbReference type="ARBA" id="ARBA00022989"/>
    </source>
</evidence>
<dbReference type="PIRSF" id="PIRSF006170">
    <property type="entry name" value="YfgM"/>
    <property type="match status" value="1"/>
</dbReference>
<evidence type="ECO:0000313" key="12">
    <source>
        <dbReference type="Proteomes" id="UP000018733"/>
    </source>
</evidence>
<dbReference type="GO" id="GO:0005886">
    <property type="term" value="C:plasma membrane"/>
    <property type="evidence" value="ECO:0007669"/>
    <property type="project" value="UniProtKB-SubCell"/>
</dbReference>
<protein>
    <recommendedName>
        <fullName evidence="8">Ancillary SecYEG translocon subunit</fullName>
    </recommendedName>
</protein>
<feature type="transmembrane region" description="Helical" evidence="9">
    <location>
        <begin position="21"/>
        <end position="42"/>
    </location>
</feature>
<dbReference type="SUPFAM" id="SSF48452">
    <property type="entry name" value="TPR-like"/>
    <property type="match status" value="1"/>
</dbReference>
<dbReference type="eggNOG" id="COG2976">
    <property type="taxonomic scope" value="Bacteria"/>
</dbReference>
<dbReference type="STRING" id="1424334.W822_15720"/>
<evidence type="ECO:0000256" key="5">
    <source>
        <dbReference type="ARBA" id="ARBA00023136"/>
    </source>
</evidence>
<keyword evidence="12" id="KW-1185">Reference proteome</keyword>
<dbReference type="AlphaFoldDB" id="V8QQC8"/>
<dbReference type="GO" id="GO:0044877">
    <property type="term" value="F:protein-containing complex binding"/>
    <property type="evidence" value="ECO:0007669"/>
    <property type="project" value="InterPro"/>
</dbReference>
<dbReference type="HOGENOM" id="CLU_084785_1_1_4"/>
<evidence type="ECO:0000256" key="6">
    <source>
        <dbReference type="ARBA" id="ARBA00023186"/>
    </source>
</evidence>
<dbReference type="PATRIC" id="fig|1424334.3.peg.3150"/>
<evidence type="ECO:0000256" key="1">
    <source>
        <dbReference type="ARBA" id="ARBA00004401"/>
    </source>
</evidence>
<keyword evidence="2" id="KW-1003">Cell membrane</keyword>
<evidence type="ECO:0000313" key="11">
    <source>
        <dbReference type="EMBL" id="ETF02166.1"/>
    </source>
</evidence>
<proteinExistence type="inferred from homology"/>
<dbReference type="PANTHER" id="PTHR38035:SF1">
    <property type="entry name" value="ANCILLARY SECYEG TRANSLOCON SUBUNIT"/>
    <property type="match status" value="1"/>
</dbReference>
<gene>
    <name evidence="11" type="ORF">W822_15720</name>
</gene>
<accession>V8QQC8</accession>
<dbReference type="Pfam" id="PF09976">
    <property type="entry name" value="TPR_21"/>
    <property type="match status" value="1"/>
</dbReference>
<comment type="similarity">
    <text evidence="7">Belongs to the YfgM family.</text>
</comment>
<evidence type="ECO:0000256" key="2">
    <source>
        <dbReference type="ARBA" id="ARBA00022475"/>
    </source>
</evidence>
<dbReference type="OrthoDB" id="8521102at2"/>
<organism evidence="11 12">
    <name type="scientific">Advenella kashmirensis W13003</name>
    <dbReference type="NCBI Taxonomy" id="1424334"/>
    <lineage>
        <taxon>Bacteria</taxon>
        <taxon>Pseudomonadati</taxon>
        <taxon>Pseudomonadota</taxon>
        <taxon>Betaproteobacteria</taxon>
        <taxon>Burkholderiales</taxon>
        <taxon>Alcaligenaceae</taxon>
    </lineage>
</organism>
<evidence type="ECO:0000256" key="8">
    <source>
        <dbReference type="ARBA" id="ARBA00024235"/>
    </source>
</evidence>
<evidence type="ECO:0000256" key="9">
    <source>
        <dbReference type="SAM" id="Phobius"/>
    </source>
</evidence>
<dbReference type="Proteomes" id="UP000018733">
    <property type="component" value="Unassembled WGS sequence"/>
</dbReference>
<evidence type="ECO:0000256" key="3">
    <source>
        <dbReference type="ARBA" id="ARBA00022692"/>
    </source>
</evidence>
<dbReference type="InterPro" id="IPR018704">
    <property type="entry name" value="SecYEG/CpoB_TPR"/>
</dbReference>
<comment type="subcellular location">
    <subcellularLocation>
        <location evidence="1">Cell membrane</location>
        <topology evidence="1">Single-pass type II membrane protein</topology>
    </subcellularLocation>
</comment>
<keyword evidence="5 9" id="KW-0472">Membrane</keyword>
<dbReference type="InterPro" id="IPR026039">
    <property type="entry name" value="YfgM"/>
</dbReference>
<dbReference type="InterPro" id="IPR011990">
    <property type="entry name" value="TPR-like_helical_dom_sf"/>
</dbReference>
<feature type="domain" description="Ancillary SecYEG translocon subunit/Cell division coordinator CpoB TPR" evidence="10">
    <location>
        <begin position="15"/>
        <end position="211"/>
    </location>
</feature>
<evidence type="ECO:0000259" key="10">
    <source>
        <dbReference type="Pfam" id="PF09976"/>
    </source>
</evidence>